<evidence type="ECO:0000259" key="1">
    <source>
        <dbReference type="PROSITE" id="PS51272"/>
    </source>
</evidence>
<feature type="domain" description="SLH" evidence="1">
    <location>
        <begin position="472"/>
        <end position="535"/>
    </location>
</feature>
<dbReference type="SUPFAM" id="SSF51126">
    <property type="entry name" value="Pectin lyase-like"/>
    <property type="match status" value="1"/>
</dbReference>
<evidence type="ECO:0000313" key="3">
    <source>
        <dbReference type="Proteomes" id="UP000646053"/>
    </source>
</evidence>
<comment type="caution">
    <text evidence="2">The sequence shown here is derived from an EMBL/GenBank/DDBJ whole genome shotgun (WGS) entry which is preliminary data.</text>
</comment>
<dbReference type="AlphaFoldDB" id="A0A8J7YYZ8"/>
<protein>
    <submittedName>
        <fullName evidence="2">DUF1565 domain-containing protein</fullName>
    </submittedName>
</protein>
<dbReference type="PROSITE" id="PS51272">
    <property type="entry name" value="SLH"/>
    <property type="match status" value="3"/>
</dbReference>
<dbReference type="NCBIfam" id="TIGR03804">
    <property type="entry name" value="para_beta_helix"/>
    <property type="match status" value="1"/>
</dbReference>
<dbReference type="Gene3D" id="2.160.20.10">
    <property type="entry name" value="Single-stranded right-handed beta-helix, Pectin lyase-like"/>
    <property type="match status" value="1"/>
</dbReference>
<dbReference type="PANTHER" id="PTHR43308">
    <property type="entry name" value="OUTER MEMBRANE PROTEIN ALPHA-RELATED"/>
    <property type="match status" value="1"/>
</dbReference>
<gene>
    <name evidence="2" type="ORF">GS601_07905</name>
</gene>
<feature type="domain" description="SLH" evidence="1">
    <location>
        <begin position="412"/>
        <end position="471"/>
    </location>
</feature>
<reference evidence="2" key="1">
    <citation type="submission" date="2019-12" db="EMBL/GenBank/DDBJ databases">
        <title>High-Quality draft genome sequences of three cyanobacteria isolated from the limestone walls of the Old Cathedral of Coimbra.</title>
        <authorList>
            <person name="Tiago I."/>
            <person name="Soares F."/>
            <person name="Portugal A."/>
        </authorList>
    </citation>
    <scope>NUCLEOTIDE SEQUENCE</scope>
    <source>
        <strain evidence="2">A</strain>
    </source>
</reference>
<feature type="domain" description="SLH" evidence="1">
    <location>
        <begin position="348"/>
        <end position="411"/>
    </location>
</feature>
<organism evidence="2 3">
    <name type="scientific">Myxacorys almedinensis A</name>
    <dbReference type="NCBI Taxonomy" id="2690445"/>
    <lineage>
        <taxon>Bacteria</taxon>
        <taxon>Bacillati</taxon>
        <taxon>Cyanobacteriota</taxon>
        <taxon>Cyanophyceae</taxon>
        <taxon>Leptolyngbyales</taxon>
        <taxon>Leptolyngbyaceae</taxon>
        <taxon>Myxacorys</taxon>
        <taxon>Myxacorys almedinensis</taxon>
    </lineage>
</organism>
<evidence type="ECO:0000313" key="2">
    <source>
        <dbReference type="EMBL" id="NDJ17212.1"/>
    </source>
</evidence>
<accession>A0A8J7YYZ8</accession>
<dbReference type="InterPro" id="IPR022441">
    <property type="entry name" value="Para_beta_helix_rpt-2"/>
</dbReference>
<dbReference type="Proteomes" id="UP000646053">
    <property type="component" value="Unassembled WGS sequence"/>
</dbReference>
<dbReference type="RefSeq" id="WP_162422716.1">
    <property type="nucleotide sequence ID" value="NZ_WVIE01000007.1"/>
</dbReference>
<dbReference type="InterPro" id="IPR006626">
    <property type="entry name" value="PbH1"/>
</dbReference>
<proteinExistence type="predicted"/>
<dbReference type="InterPro" id="IPR011459">
    <property type="entry name" value="DUF1565"/>
</dbReference>
<dbReference type="EMBL" id="WVIE01000007">
    <property type="protein sequence ID" value="NDJ17212.1"/>
    <property type="molecule type" value="Genomic_DNA"/>
</dbReference>
<dbReference type="SMART" id="SM00710">
    <property type="entry name" value="PbH1"/>
    <property type="match status" value="5"/>
</dbReference>
<dbReference type="Pfam" id="PF00395">
    <property type="entry name" value="SLH"/>
    <property type="match status" value="2"/>
</dbReference>
<dbReference type="PANTHER" id="PTHR43308:SF5">
    <property type="entry name" value="S-LAYER PROTEIN _ PEPTIDOGLYCAN ENDO-BETA-N-ACETYLGLUCOSAMINIDASE"/>
    <property type="match status" value="1"/>
</dbReference>
<dbReference type="InterPro" id="IPR051465">
    <property type="entry name" value="Cell_Envelope_Struct_Comp"/>
</dbReference>
<dbReference type="InterPro" id="IPR001119">
    <property type="entry name" value="SLH_dom"/>
</dbReference>
<keyword evidence="3" id="KW-1185">Reference proteome</keyword>
<dbReference type="Pfam" id="PF07602">
    <property type="entry name" value="DUF1565"/>
    <property type="match status" value="1"/>
</dbReference>
<sequence>MACQGNPTNLSSQFPTFLRAALISSGIGLAALTGFAGHSAVLAQINPPTPTPSSPTVATSVIYVNPTSGNDQPSAGKTEAAPYRTLSFALQQAAAGSVIQLAPGNYIQENGEQFPLILKPGIIVRGDEASKGQSTVIRGSGGIISKTFAGQNVTILASQGSELRGISVTNPASRGTGVWIEDTNPLIVNSTFANSLREGIFITGTANPIITDSMFTKNQGNGISIAKTARGEIRNSVFFDTGFGLAIGGSATPTLTNNQITQNQSGLFVSDTSRPVLRNNTITENKENGIVVTSSAQPNLGTRDDVGNNIVRNNVKYDVNNATSGTIVAIGNNIDPKKIAGKIDFVAGGNVAFTDVQGHWAQTYIQALAAKNVISGFPDGTFKPNEPVTRAQFAAIVLKAFSPPAKKPGITFSDVAQRHWAYDAIQTAAKGGFVSGYPGGTFRPEQKIPRVQVLVALANGLEYGAGDVSILSKYQDATAIPAYANSLVASATQKQVVVNYPAVGQLNPNREATRGEVAAFIYQSLVNAGQAQAIPSPYIVGGR</sequence>
<dbReference type="InterPro" id="IPR012334">
    <property type="entry name" value="Pectin_lyas_fold"/>
</dbReference>
<name>A0A8J7YYZ8_9CYAN</name>
<dbReference type="InterPro" id="IPR011050">
    <property type="entry name" value="Pectin_lyase_fold/virulence"/>
</dbReference>